<dbReference type="Proteomes" id="UP000548476">
    <property type="component" value="Unassembled WGS sequence"/>
</dbReference>
<reference evidence="2 3" key="1">
    <citation type="submission" date="2020-08" db="EMBL/GenBank/DDBJ databases">
        <title>Genomic Encyclopedia of Type Strains, Phase IV (KMG-IV): sequencing the most valuable type-strain genomes for metagenomic binning, comparative biology and taxonomic classification.</title>
        <authorList>
            <person name="Goeker M."/>
        </authorList>
    </citation>
    <scope>NUCLEOTIDE SEQUENCE [LARGE SCALE GENOMIC DNA]</scope>
    <source>
        <strain evidence="2 3">YIM 65646</strain>
    </source>
</reference>
<gene>
    <name evidence="2" type="ORF">HNR73_005285</name>
</gene>
<protein>
    <submittedName>
        <fullName evidence="2">Death-on-curing protein</fullName>
    </submittedName>
</protein>
<dbReference type="InterPro" id="IPR006440">
    <property type="entry name" value="Doc"/>
</dbReference>
<dbReference type="EMBL" id="JACHGT010000012">
    <property type="protein sequence ID" value="MBB6037409.1"/>
    <property type="molecule type" value="Genomic_DNA"/>
</dbReference>
<evidence type="ECO:0000313" key="2">
    <source>
        <dbReference type="EMBL" id="MBB6037409.1"/>
    </source>
</evidence>
<dbReference type="InterPro" id="IPR036597">
    <property type="entry name" value="Fido-like_dom_sf"/>
</dbReference>
<comment type="caution">
    <text evidence="2">The sequence shown here is derived from an EMBL/GenBank/DDBJ whole genome shotgun (WGS) entry which is preliminary data.</text>
</comment>
<dbReference type="InterPro" id="IPR053737">
    <property type="entry name" value="Type_II_TA_Toxin"/>
</dbReference>
<dbReference type="Pfam" id="PF02661">
    <property type="entry name" value="Fic"/>
    <property type="match status" value="1"/>
</dbReference>
<feature type="domain" description="Fido" evidence="1">
    <location>
        <begin position="1"/>
        <end position="122"/>
    </location>
</feature>
<name>A0A841FY80_9ACTN</name>
<dbReference type="InterPro" id="IPR003812">
    <property type="entry name" value="Fido"/>
</dbReference>
<sequence>MTLIYLTAEHLSTIAEAAIEGRVLLRDPGLLASAAERPRTVLFGEEQYPNLLEKAAALMHSIARFHPLVDGNKRLAWLATYTFLELNGVRVTATNDEAYDLTIAVASGELREVGDIAAALAGLVEV</sequence>
<accession>A0A841FY80</accession>
<dbReference type="PANTHER" id="PTHR39426">
    <property type="entry name" value="HOMOLOGY TO DEATH-ON-CURING PROTEIN OF PHAGE P1"/>
    <property type="match status" value="1"/>
</dbReference>
<evidence type="ECO:0000259" key="1">
    <source>
        <dbReference type="PROSITE" id="PS51459"/>
    </source>
</evidence>
<dbReference type="AlphaFoldDB" id="A0A841FY80"/>
<proteinExistence type="predicted"/>
<dbReference type="PANTHER" id="PTHR39426:SF1">
    <property type="entry name" value="HOMOLOGY TO DEATH-ON-CURING PROTEIN OF PHAGE P1"/>
    <property type="match status" value="1"/>
</dbReference>
<dbReference type="Gene3D" id="1.20.120.1870">
    <property type="entry name" value="Fic/DOC protein, Fido domain"/>
    <property type="match status" value="1"/>
</dbReference>
<dbReference type="SUPFAM" id="SSF140931">
    <property type="entry name" value="Fic-like"/>
    <property type="match status" value="1"/>
</dbReference>
<dbReference type="NCBIfam" id="TIGR01550">
    <property type="entry name" value="DOC_P1"/>
    <property type="match status" value="1"/>
</dbReference>
<dbReference type="RefSeq" id="WP_239122314.1">
    <property type="nucleotide sequence ID" value="NZ_BONT01000081.1"/>
</dbReference>
<evidence type="ECO:0000313" key="3">
    <source>
        <dbReference type="Proteomes" id="UP000548476"/>
    </source>
</evidence>
<keyword evidence="3" id="KW-1185">Reference proteome</keyword>
<dbReference type="GO" id="GO:0016301">
    <property type="term" value="F:kinase activity"/>
    <property type="evidence" value="ECO:0007669"/>
    <property type="project" value="InterPro"/>
</dbReference>
<dbReference type="PROSITE" id="PS51459">
    <property type="entry name" value="FIDO"/>
    <property type="match status" value="1"/>
</dbReference>
<organism evidence="2 3">
    <name type="scientific">Phytomonospora endophytica</name>
    <dbReference type="NCBI Taxonomy" id="714109"/>
    <lineage>
        <taxon>Bacteria</taxon>
        <taxon>Bacillati</taxon>
        <taxon>Actinomycetota</taxon>
        <taxon>Actinomycetes</taxon>
        <taxon>Micromonosporales</taxon>
        <taxon>Micromonosporaceae</taxon>
        <taxon>Phytomonospora</taxon>
    </lineage>
</organism>